<protein>
    <submittedName>
        <fullName evidence="3">Acyltransferase</fullName>
    </submittedName>
</protein>
<dbReference type="PANTHER" id="PTHR23028">
    <property type="entry name" value="ACETYLTRANSFERASE"/>
    <property type="match status" value="1"/>
</dbReference>
<evidence type="ECO:0000256" key="1">
    <source>
        <dbReference type="SAM" id="Phobius"/>
    </source>
</evidence>
<dbReference type="GO" id="GO:0016746">
    <property type="term" value="F:acyltransferase activity"/>
    <property type="evidence" value="ECO:0007669"/>
    <property type="project" value="UniProtKB-KW"/>
</dbReference>
<feature type="transmembrane region" description="Helical" evidence="1">
    <location>
        <begin position="14"/>
        <end position="35"/>
    </location>
</feature>
<keyword evidence="1" id="KW-0472">Membrane</keyword>
<feature type="transmembrane region" description="Helical" evidence="1">
    <location>
        <begin position="173"/>
        <end position="190"/>
    </location>
</feature>
<gene>
    <name evidence="3" type="ORF">GCM10023214_13260</name>
</gene>
<feature type="transmembrane region" description="Helical" evidence="1">
    <location>
        <begin position="139"/>
        <end position="161"/>
    </location>
</feature>
<feature type="domain" description="Acyltransferase 3" evidence="2">
    <location>
        <begin position="1"/>
        <end position="322"/>
    </location>
</feature>
<evidence type="ECO:0000313" key="4">
    <source>
        <dbReference type="Proteomes" id="UP001500192"/>
    </source>
</evidence>
<dbReference type="PANTHER" id="PTHR23028:SF53">
    <property type="entry name" value="ACYL_TRANSF_3 DOMAIN-CONTAINING PROTEIN"/>
    <property type="match status" value="1"/>
</dbReference>
<evidence type="ECO:0000259" key="2">
    <source>
        <dbReference type="Pfam" id="PF01757"/>
    </source>
</evidence>
<keyword evidence="4" id="KW-1185">Reference proteome</keyword>
<keyword evidence="1" id="KW-0812">Transmembrane</keyword>
<comment type="caution">
    <text evidence="3">The sequence shown here is derived from an EMBL/GenBank/DDBJ whole genome shotgun (WGS) entry which is preliminary data.</text>
</comment>
<keyword evidence="1" id="KW-1133">Transmembrane helix</keyword>
<accession>A0ABP9Q3D6</accession>
<dbReference type="Proteomes" id="UP001500192">
    <property type="component" value="Unassembled WGS sequence"/>
</dbReference>
<dbReference type="EMBL" id="BAABIB010000035">
    <property type="protein sequence ID" value="GAA5156235.1"/>
    <property type="molecule type" value="Genomic_DNA"/>
</dbReference>
<proteinExistence type="predicted"/>
<feature type="transmembrane region" description="Helical" evidence="1">
    <location>
        <begin position="242"/>
        <end position="262"/>
    </location>
</feature>
<feature type="transmembrane region" description="Helical" evidence="1">
    <location>
        <begin position="269"/>
        <end position="286"/>
    </location>
</feature>
<name>A0ABP9Q3D6_9PSEU</name>
<dbReference type="InterPro" id="IPR050879">
    <property type="entry name" value="Acyltransferase_3"/>
</dbReference>
<dbReference type="InterPro" id="IPR002656">
    <property type="entry name" value="Acyl_transf_3_dom"/>
</dbReference>
<feature type="transmembrane region" description="Helical" evidence="1">
    <location>
        <begin position="111"/>
        <end position="132"/>
    </location>
</feature>
<keyword evidence="3" id="KW-0808">Transferase</keyword>
<organism evidence="3 4">
    <name type="scientific">Amycolatopsis dongchuanensis</name>
    <dbReference type="NCBI Taxonomy" id="1070866"/>
    <lineage>
        <taxon>Bacteria</taxon>
        <taxon>Bacillati</taxon>
        <taxon>Actinomycetota</taxon>
        <taxon>Actinomycetes</taxon>
        <taxon>Pseudonocardiales</taxon>
        <taxon>Pseudonocardiaceae</taxon>
        <taxon>Amycolatopsis</taxon>
    </lineage>
</organism>
<keyword evidence="3" id="KW-0012">Acyltransferase</keyword>
<evidence type="ECO:0000313" key="3">
    <source>
        <dbReference type="EMBL" id="GAA5156235.1"/>
    </source>
</evidence>
<feature type="transmembrane region" description="Helical" evidence="1">
    <location>
        <begin position="202"/>
        <end position="222"/>
    </location>
</feature>
<feature type="transmembrane region" description="Helical" evidence="1">
    <location>
        <begin position="306"/>
        <end position="330"/>
    </location>
</feature>
<sequence>MLAVVAFHTGVLPFGWLGVPVFFVLSGHFITRILLERRTGNRSTDLGNFLRNRALRLAPLYLLACVALTVLAVVKHGPKNLAGDLPFLWTWTYDFRPVTAGYVDNNLYDHLWSLGVEVQLYLVWAALALLLPRRWFTRVLVALAMGGPVVRVLVWLAMVGFGPDQRVIATYELPTTYLDAFAIGALTALPEVRARLPRPARVLWVVAGLTAVICVVELVGVLRREGPITGNLHFPIAFPRQLAWIWGYSLIAALTGAIVLVALGGSRPLSWRPLAWVGLISYGVYVGHRPVLELGKRLLPEEPSMVLLAGLAVAVVLVSLGLAAVSYRWFERPFMSRKRNALSTTA</sequence>
<reference evidence="4" key="1">
    <citation type="journal article" date="2019" name="Int. J. Syst. Evol. Microbiol.">
        <title>The Global Catalogue of Microorganisms (GCM) 10K type strain sequencing project: providing services to taxonomists for standard genome sequencing and annotation.</title>
        <authorList>
            <consortium name="The Broad Institute Genomics Platform"/>
            <consortium name="The Broad Institute Genome Sequencing Center for Infectious Disease"/>
            <person name="Wu L."/>
            <person name="Ma J."/>
        </authorList>
    </citation>
    <scope>NUCLEOTIDE SEQUENCE [LARGE SCALE GENOMIC DNA]</scope>
    <source>
        <strain evidence="4">JCM 18054</strain>
    </source>
</reference>
<feature type="transmembrane region" description="Helical" evidence="1">
    <location>
        <begin position="55"/>
        <end position="74"/>
    </location>
</feature>
<dbReference type="Pfam" id="PF01757">
    <property type="entry name" value="Acyl_transf_3"/>
    <property type="match status" value="1"/>
</dbReference>